<dbReference type="EMBL" id="HE796683">
    <property type="protein sequence ID" value="CCH02233.1"/>
    <property type="molecule type" value="Genomic_DNA"/>
</dbReference>
<dbReference type="AlphaFoldDB" id="I0KDN0"/>
<dbReference type="Proteomes" id="UP000011058">
    <property type="component" value="Chromosome"/>
</dbReference>
<dbReference type="RefSeq" id="WP_015333332.1">
    <property type="nucleotide sequence ID" value="NC_020054.1"/>
</dbReference>
<dbReference type="PROSITE" id="PS51257">
    <property type="entry name" value="PROKAR_LIPOPROTEIN"/>
    <property type="match status" value="1"/>
</dbReference>
<organism evidence="1 2">
    <name type="scientific">Fibrella aestuarina BUZ 2</name>
    <dbReference type="NCBI Taxonomy" id="1166018"/>
    <lineage>
        <taxon>Bacteria</taxon>
        <taxon>Pseudomonadati</taxon>
        <taxon>Bacteroidota</taxon>
        <taxon>Cytophagia</taxon>
        <taxon>Cytophagales</taxon>
        <taxon>Spirosomataceae</taxon>
        <taxon>Fibrella</taxon>
    </lineage>
</organism>
<dbReference type="HOGENOM" id="CLU_990113_0_0_10"/>
<sequence length="269" mass="30295">MKTLRLLWAVLLPASLLLSCDHRLDDPNPLGAFRLKSVNYNARTVGNNTYPATTYTLTYDATGRFSGFTTVNDTYRAVRYDSDRVLQFSKVVNDQVPDFKPFVYGRYEYDAAGRLTTNRVGFDSFSPYGLFIRLLGVEFTYSGSSLLPVSRLDGSTTVPDETYVFNGENAVAINGTTYAYDDKPNPYRGLVGFNLQALYYGNSLVSSANPFNTAPFDNSAYFSDTQVKLFNRNNITNNTKQITYNADGLVMRIEYTNGNVEEFTYERKP</sequence>
<evidence type="ECO:0008006" key="3">
    <source>
        <dbReference type="Google" id="ProtNLM"/>
    </source>
</evidence>
<dbReference type="KEGG" id="fae:FAES_4233"/>
<name>I0KDN0_9BACT</name>
<evidence type="ECO:0000313" key="2">
    <source>
        <dbReference type="Proteomes" id="UP000011058"/>
    </source>
</evidence>
<dbReference type="eggNOG" id="COG3209">
    <property type="taxonomic scope" value="Bacteria"/>
</dbReference>
<gene>
    <name evidence="1" type="ORF">FAES_4233</name>
</gene>
<accession>I0KDN0</accession>
<evidence type="ECO:0000313" key="1">
    <source>
        <dbReference type="EMBL" id="CCH02233.1"/>
    </source>
</evidence>
<dbReference type="STRING" id="1166018.FAES_4233"/>
<dbReference type="OrthoDB" id="940356at2"/>
<proteinExistence type="predicted"/>
<keyword evidence="2" id="KW-1185">Reference proteome</keyword>
<protein>
    <recommendedName>
        <fullName evidence="3">YD repeat-containing protein</fullName>
    </recommendedName>
</protein>
<reference evidence="1 2" key="1">
    <citation type="journal article" date="2012" name="J. Bacteriol.">
        <title>Genome Sequence of Fibrella aestuarina BUZ 2T, a Filamentous Marine Bacterium.</title>
        <authorList>
            <person name="Filippini M."/>
            <person name="Qi W."/>
            <person name="Blom J."/>
            <person name="Goesmann A."/>
            <person name="Smits T.H."/>
            <person name="Bagheri H.C."/>
        </authorList>
    </citation>
    <scope>NUCLEOTIDE SEQUENCE [LARGE SCALE GENOMIC DNA]</scope>
    <source>
        <strain evidence="2">BUZ 2T</strain>
    </source>
</reference>